<dbReference type="EMBL" id="QFQP01000058">
    <property type="protein sequence ID" value="PZR04430.1"/>
    <property type="molecule type" value="Genomic_DNA"/>
</dbReference>
<accession>A0A2W5SP78</accession>
<evidence type="ECO:0000313" key="3">
    <source>
        <dbReference type="Proteomes" id="UP000249061"/>
    </source>
</evidence>
<gene>
    <name evidence="2" type="ORF">DI536_34295</name>
</gene>
<evidence type="ECO:0000313" key="2">
    <source>
        <dbReference type="EMBL" id="PZR04430.1"/>
    </source>
</evidence>
<dbReference type="GO" id="GO:0035438">
    <property type="term" value="F:cyclic-di-GMP binding"/>
    <property type="evidence" value="ECO:0007669"/>
    <property type="project" value="InterPro"/>
</dbReference>
<reference evidence="2 3" key="1">
    <citation type="submission" date="2017-08" db="EMBL/GenBank/DDBJ databases">
        <title>Infants hospitalized years apart are colonized by the same room-sourced microbial strains.</title>
        <authorList>
            <person name="Brooks B."/>
            <person name="Olm M.R."/>
            <person name="Firek B.A."/>
            <person name="Baker R."/>
            <person name="Thomas B.C."/>
            <person name="Morowitz M.J."/>
            <person name="Banfield J.F."/>
        </authorList>
    </citation>
    <scope>NUCLEOTIDE SEQUENCE [LARGE SCALE GENOMIC DNA]</scope>
    <source>
        <strain evidence="2">S2_003_000_R2_14</strain>
    </source>
</reference>
<comment type="caution">
    <text evidence="2">The sequence shown here is derived from an EMBL/GenBank/DDBJ whole genome shotgun (WGS) entry which is preliminary data.</text>
</comment>
<protein>
    <recommendedName>
        <fullName evidence="1">PilZ domain-containing protein</fullName>
    </recommendedName>
</protein>
<sequence length="118" mass="12781">MSSSSSQGRDKRVYPRIQVALTAHCRIGNRFIRDAVADLSEGGLYLRTREPAREGTAVRVALALPFADGPRYCTLVGSVARVDRDSRGLTKGLGVSFETIETEVPDREALKGFLAKAG</sequence>
<dbReference type="Pfam" id="PF07238">
    <property type="entry name" value="PilZ"/>
    <property type="match status" value="1"/>
</dbReference>
<dbReference type="Gene3D" id="2.40.10.220">
    <property type="entry name" value="predicted glycosyltransferase like domains"/>
    <property type="match status" value="1"/>
</dbReference>
<dbReference type="SUPFAM" id="SSF141371">
    <property type="entry name" value="PilZ domain-like"/>
    <property type="match status" value="1"/>
</dbReference>
<feature type="domain" description="PilZ" evidence="1">
    <location>
        <begin position="11"/>
        <end position="115"/>
    </location>
</feature>
<dbReference type="Proteomes" id="UP000249061">
    <property type="component" value="Unassembled WGS sequence"/>
</dbReference>
<dbReference type="AlphaFoldDB" id="A0A2W5SP78"/>
<proteinExistence type="predicted"/>
<evidence type="ECO:0000259" key="1">
    <source>
        <dbReference type="Pfam" id="PF07238"/>
    </source>
</evidence>
<name>A0A2W5SP78_9BACT</name>
<dbReference type="InterPro" id="IPR009875">
    <property type="entry name" value="PilZ_domain"/>
</dbReference>
<organism evidence="2 3">
    <name type="scientific">Archangium gephyra</name>
    <dbReference type="NCBI Taxonomy" id="48"/>
    <lineage>
        <taxon>Bacteria</taxon>
        <taxon>Pseudomonadati</taxon>
        <taxon>Myxococcota</taxon>
        <taxon>Myxococcia</taxon>
        <taxon>Myxococcales</taxon>
        <taxon>Cystobacterineae</taxon>
        <taxon>Archangiaceae</taxon>
        <taxon>Archangium</taxon>
    </lineage>
</organism>